<organism evidence="10 11">
    <name type="scientific">Lutibacter aestuarii</name>
    <dbReference type="NCBI Taxonomy" id="861111"/>
    <lineage>
        <taxon>Bacteria</taxon>
        <taxon>Pseudomonadati</taxon>
        <taxon>Bacteroidota</taxon>
        <taxon>Flavobacteriia</taxon>
        <taxon>Flavobacteriales</taxon>
        <taxon>Flavobacteriaceae</taxon>
        <taxon>Lutibacter</taxon>
    </lineage>
</organism>
<dbReference type="SUPFAM" id="SSF48557">
    <property type="entry name" value="L-aspartase-like"/>
    <property type="match status" value="1"/>
</dbReference>
<evidence type="ECO:0000256" key="8">
    <source>
        <dbReference type="RuleBase" id="RU004479"/>
    </source>
</evidence>
<reference evidence="11" key="1">
    <citation type="journal article" date="2019" name="Int. J. Syst. Evol. Microbiol.">
        <title>The Global Catalogue of Microorganisms (GCM) 10K type strain sequencing project: providing services to taxonomists for standard genome sequencing and annotation.</title>
        <authorList>
            <consortium name="The Broad Institute Genomics Platform"/>
            <consortium name="The Broad Institute Genome Sequencing Center for Infectious Disease"/>
            <person name="Wu L."/>
            <person name="Ma J."/>
        </authorList>
    </citation>
    <scope>NUCLEOTIDE SEQUENCE [LARGE SCALE GENOMIC DNA]</scope>
    <source>
        <strain evidence="11">CCUG 60022</strain>
    </source>
</reference>
<dbReference type="InterPro" id="IPR005921">
    <property type="entry name" value="HutH"/>
</dbReference>
<dbReference type="InterPro" id="IPR024083">
    <property type="entry name" value="Fumarase/histidase_N"/>
</dbReference>
<dbReference type="RefSeq" id="WP_298285477.1">
    <property type="nucleotide sequence ID" value="NZ_JBHTIC010000005.1"/>
</dbReference>
<dbReference type="InterPro" id="IPR022313">
    <property type="entry name" value="Phe/His_NH3-lyase_AS"/>
</dbReference>
<comment type="pathway">
    <text evidence="1 8">Amino-acid degradation; L-histidine degradation into L-glutamate; N-formimidoyl-L-glutamate from L-histidine: step 1/3.</text>
</comment>
<comment type="subcellular location">
    <subcellularLocation>
        <location evidence="9">Cytoplasm</location>
    </subcellularLocation>
</comment>
<dbReference type="EC" id="4.3.1.3" evidence="2 6"/>
<dbReference type="InterPro" id="IPR008948">
    <property type="entry name" value="L-Aspartase-like"/>
</dbReference>
<dbReference type="EMBL" id="JBHTIC010000005">
    <property type="protein sequence ID" value="MFD0760955.1"/>
    <property type="molecule type" value="Genomic_DNA"/>
</dbReference>
<keyword evidence="4 7" id="KW-0456">Lyase</keyword>
<gene>
    <name evidence="10" type="primary">hutH</name>
    <name evidence="10" type="ORF">ACFQZW_02560</name>
</gene>
<dbReference type="Gene3D" id="1.20.200.10">
    <property type="entry name" value="Fumarase/aspartase (Central domain)"/>
    <property type="match status" value="1"/>
</dbReference>
<dbReference type="Proteomes" id="UP001597032">
    <property type="component" value="Unassembled WGS sequence"/>
</dbReference>
<dbReference type="CDD" id="cd00332">
    <property type="entry name" value="PAL-HAL"/>
    <property type="match status" value="1"/>
</dbReference>
<dbReference type="PANTHER" id="PTHR10362">
    <property type="entry name" value="HISTIDINE AMMONIA-LYASE"/>
    <property type="match status" value="1"/>
</dbReference>
<dbReference type="GO" id="GO:0004397">
    <property type="term" value="F:histidine ammonia-lyase activity"/>
    <property type="evidence" value="ECO:0007669"/>
    <property type="project" value="UniProtKB-EC"/>
</dbReference>
<dbReference type="Pfam" id="PF00221">
    <property type="entry name" value="Lyase_aromatic"/>
    <property type="match status" value="1"/>
</dbReference>
<dbReference type="Gene3D" id="1.10.275.10">
    <property type="entry name" value="Fumarase/aspartase (N-terminal domain)"/>
    <property type="match status" value="1"/>
</dbReference>
<evidence type="ECO:0000256" key="6">
    <source>
        <dbReference type="NCBIfam" id="TIGR01225"/>
    </source>
</evidence>
<name>A0ABW2Z265_9FLAO</name>
<accession>A0ABW2Z265</accession>
<evidence type="ECO:0000256" key="9">
    <source>
        <dbReference type="RuleBase" id="RU004480"/>
    </source>
</evidence>
<sequence>MDNIHFINAKRIDFTILSDIIYNEKKIKLSKEAIDKIEKCRNYLDSKIKQDSSPIYGINTGFGSLCNVKISSDNLRQLQENLVMSHACGTGEEVPQSIVKLMLFLKIQSLSYGHSGVQLETVERLVDFYNNNIIPVVYTQGSLGASGDLAPLAHLSLPLIGKGEVYYNNQRISGEDILKKFGWDSIQLKSKEGLALLNGTQFMSAYGIHLILKSYKLSYLADLIGTLSLEGFDGRNSPFNELIHFIRPHNGQINTAERINEFLEGSELINQPKEHVQDPYSFRCMPQVHGASKDALSYCKKIFLTEINSVTDNPNIFVDADEIISGGNFHGQTLALAFDFLGIAMAELGNISERRTFQLVSGLRGLPPFLVKNPGLNSGFMIPQYTAASIVSQNKQLATPSSIDSIVSSNGQEDHVSMGANGATKTKRIVDNLETILAIELLNASQALHFRLPLKSSPFLETFLAMYRTDVPFVENDKVLSDEIKKTVSFITNLAIDIEELF</sequence>
<comment type="caution">
    <text evidence="10">The sequence shown here is derived from an EMBL/GenBank/DDBJ whole genome shotgun (WGS) entry which is preliminary data.</text>
</comment>
<evidence type="ECO:0000256" key="7">
    <source>
        <dbReference type="RuleBase" id="RU003954"/>
    </source>
</evidence>
<evidence type="ECO:0000313" key="11">
    <source>
        <dbReference type="Proteomes" id="UP001597032"/>
    </source>
</evidence>
<evidence type="ECO:0000256" key="3">
    <source>
        <dbReference type="ARBA" id="ARBA00022808"/>
    </source>
</evidence>
<evidence type="ECO:0000256" key="4">
    <source>
        <dbReference type="ARBA" id="ARBA00023239"/>
    </source>
</evidence>
<evidence type="ECO:0000313" key="10">
    <source>
        <dbReference type="EMBL" id="MFD0760955.1"/>
    </source>
</evidence>
<dbReference type="PROSITE" id="PS00488">
    <property type="entry name" value="PAL_HISTIDASE"/>
    <property type="match status" value="1"/>
</dbReference>
<dbReference type="NCBIfam" id="NF006871">
    <property type="entry name" value="PRK09367.1"/>
    <property type="match status" value="1"/>
</dbReference>
<evidence type="ECO:0000256" key="1">
    <source>
        <dbReference type="ARBA" id="ARBA00005113"/>
    </source>
</evidence>
<evidence type="ECO:0000256" key="2">
    <source>
        <dbReference type="ARBA" id="ARBA00012994"/>
    </source>
</evidence>
<comment type="catalytic activity">
    <reaction evidence="5 8">
        <text>L-histidine = trans-urocanate + NH4(+)</text>
        <dbReference type="Rhea" id="RHEA:21232"/>
        <dbReference type="ChEBI" id="CHEBI:17771"/>
        <dbReference type="ChEBI" id="CHEBI:28938"/>
        <dbReference type="ChEBI" id="CHEBI:57595"/>
        <dbReference type="EC" id="4.3.1.3"/>
    </reaction>
</comment>
<keyword evidence="3 8" id="KW-0369">Histidine metabolism</keyword>
<evidence type="ECO:0000256" key="5">
    <source>
        <dbReference type="ARBA" id="ARBA00049269"/>
    </source>
</evidence>
<dbReference type="InterPro" id="IPR001106">
    <property type="entry name" value="Aromatic_Lyase"/>
</dbReference>
<protein>
    <recommendedName>
        <fullName evidence="2 6">Histidine ammonia-lyase</fullName>
        <ecNumber evidence="2 6">4.3.1.3</ecNumber>
    </recommendedName>
</protein>
<comment type="similarity">
    <text evidence="7">Belongs to the PAL/histidase family.</text>
</comment>
<keyword evidence="11" id="KW-1185">Reference proteome</keyword>
<proteinExistence type="inferred from homology"/>
<dbReference type="NCBIfam" id="TIGR01225">
    <property type="entry name" value="hutH"/>
    <property type="match status" value="1"/>
</dbReference>